<reference evidence="1 2" key="1">
    <citation type="journal article" date="2016" name="Genome Announc.">
        <title>Draft Genome Sequence of the Thermotolerant Cyanobacterium Desertifilum sp. IPPAS B-1220.</title>
        <authorList>
            <person name="Mironov K.S."/>
            <person name="Sinetova M.A."/>
            <person name="Bolatkhan K."/>
            <person name="Zayadan B.K."/>
            <person name="Ustinova V.V."/>
            <person name="Kupriyanova E.V."/>
            <person name="Skrypnik A.N."/>
            <person name="Gogoleva N.E."/>
            <person name="Gogolev Y.V."/>
            <person name="Los D.A."/>
        </authorList>
    </citation>
    <scope>NUCLEOTIDE SEQUENCE [LARGE SCALE GENOMIC DNA]</scope>
    <source>
        <strain evidence="1 2">IPPAS B-1220</strain>
    </source>
</reference>
<keyword evidence="2" id="KW-1185">Reference proteome</keyword>
<evidence type="ECO:0000313" key="2">
    <source>
        <dbReference type="Proteomes" id="UP000095472"/>
    </source>
</evidence>
<evidence type="ECO:0000313" key="1">
    <source>
        <dbReference type="EMBL" id="XPM63498.1"/>
    </source>
</evidence>
<dbReference type="Proteomes" id="UP000095472">
    <property type="component" value="Chromosome"/>
</dbReference>
<gene>
    <name evidence="1" type="ORF">BH720_030065</name>
</gene>
<name>A0ACD5GRU9_9CYAN</name>
<protein>
    <submittedName>
        <fullName evidence="1">Uncharacterized protein</fullName>
    </submittedName>
</protein>
<accession>A0ACD5GRU9</accession>
<sequence>MLPVEEFFSEARVPQFQLDPGLLDAVGQLVGYWLTEQFESGF</sequence>
<dbReference type="EMBL" id="CP182909">
    <property type="protein sequence ID" value="XPM63498.1"/>
    <property type="molecule type" value="Genomic_DNA"/>
</dbReference>
<proteinExistence type="predicted"/>
<organism evidence="1 2">
    <name type="scientific">Desertifilum tharense IPPAS B-1220</name>
    <dbReference type="NCBI Taxonomy" id="1781255"/>
    <lineage>
        <taxon>Bacteria</taxon>
        <taxon>Bacillati</taxon>
        <taxon>Cyanobacteriota</taxon>
        <taxon>Cyanophyceae</taxon>
        <taxon>Desertifilales</taxon>
        <taxon>Desertifilaceae</taxon>
        <taxon>Desertifilum</taxon>
    </lineage>
</organism>